<evidence type="ECO:0000256" key="1">
    <source>
        <dbReference type="ARBA" id="ARBA00010169"/>
    </source>
</evidence>
<protein>
    <recommendedName>
        <fullName evidence="3">Divalent-cation tolerance protein CutA</fullName>
    </recommendedName>
</protein>
<proteinExistence type="inferred from homology"/>
<reference evidence="2" key="1">
    <citation type="journal article" date="2014" name="Front. Microbiol.">
        <title>High frequency of phylogenetically diverse reductive dehalogenase-homologous genes in deep subseafloor sedimentary metagenomes.</title>
        <authorList>
            <person name="Kawai M."/>
            <person name="Futagami T."/>
            <person name="Toyoda A."/>
            <person name="Takaki Y."/>
            <person name="Nishi S."/>
            <person name="Hori S."/>
            <person name="Arai W."/>
            <person name="Tsubouchi T."/>
            <person name="Morono Y."/>
            <person name="Uchiyama I."/>
            <person name="Ito T."/>
            <person name="Fujiyama A."/>
            <person name="Inagaki F."/>
            <person name="Takami H."/>
        </authorList>
    </citation>
    <scope>NUCLEOTIDE SEQUENCE</scope>
    <source>
        <strain evidence="2">Expedition CK06-06</strain>
    </source>
</reference>
<dbReference type="GO" id="GO:0005507">
    <property type="term" value="F:copper ion binding"/>
    <property type="evidence" value="ECO:0007669"/>
    <property type="project" value="TreeGrafter"/>
</dbReference>
<gene>
    <name evidence="2" type="ORF">S03H2_19695</name>
</gene>
<dbReference type="InterPro" id="IPR015867">
    <property type="entry name" value="N-reg_PII/ATP_PRibTrfase_C"/>
</dbReference>
<evidence type="ECO:0000313" key="2">
    <source>
        <dbReference type="EMBL" id="GAH32049.1"/>
    </source>
</evidence>
<dbReference type="InterPro" id="IPR004323">
    <property type="entry name" value="Ion_tolerance_CutA"/>
</dbReference>
<organism evidence="2">
    <name type="scientific">marine sediment metagenome</name>
    <dbReference type="NCBI Taxonomy" id="412755"/>
    <lineage>
        <taxon>unclassified sequences</taxon>
        <taxon>metagenomes</taxon>
        <taxon>ecological metagenomes</taxon>
    </lineage>
</organism>
<dbReference type="InterPro" id="IPR011322">
    <property type="entry name" value="N-reg_PII-like_a/b"/>
</dbReference>
<dbReference type="PANTHER" id="PTHR23419:SF8">
    <property type="entry name" value="FI09726P"/>
    <property type="match status" value="1"/>
</dbReference>
<dbReference type="PANTHER" id="PTHR23419">
    <property type="entry name" value="DIVALENT CATION TOLERANCE CUTA-RELATED"/>
    <property type="match status" value="1"/>
</dbReference>
<dbReference type="EMBL" id="BARU01010313">
    <property type="protein sequence ID" value="GAH32049.1"/>
    <property type="molecule type" value="Genomic_DNA"/>
</dbReference>
<dbReference type="GO" id="GO:0010038">
    <property type="term" value="P:response to metal ion"/>
    <property type="evidence" value="ECO:0007669"/>
    <property type="project" value="InterPro"/>
</dbReference>
<comment type="similarity">
    <text evidence="1">Belongs to the CutA family.</text>
</comment>
<dbReference type="SUPFAM" id="SSF54913">
    <property type="entry name" value="GlnB-like"/>
    <property type="match status" value="1"/>
</dbReference>
<comment type="caution">
    <text evidence="2">The sequence shown here is derived from an EMBL/GenBank/DDBJ whole genome shotgun (WGS) entry which is preliminary data.</text>
</comment>
<evidence type="ECO:0008006" key="3">
    <source>
        <dbReference type="Google" id="ProtNLM"/>
    </source>
</evidence>
<dbReference type="Gene3D" id="3.30.70.120">
    <property type="match status" value="1"/>
</dbReference>
<name>X1FRT0_9ZZZZ</name>
<sequence>MEEFAHIVLFVTTASTEEAQRIASVLLNKRKAACVNIVPKVSSFFWWQEKLDSAQESLLIIKTKTSILNEIVNLVKEHHSYDIPEIIALPIIGGSQDYLEWIGKSVS</sequence>
<accession>X1FRT0</accession>
<dbReference type="AlphaFoldDB" id="X1FRT0"/>
<dbReference type="Pfam" id="PF03091">
    <property type="entry name" value="CutA1"/>
    <property type="match status" value="1"/>
</dbReference>